<dbReference type="Proteomes" id="UP000030764">
    <property type="component" value="Unassembled WGS sequence"/>
</dbReference>
<evidence type="ECO:0000256" key="1">
    <source>
        <dbReference type="SAM" id="MobiDB-lite"/>
    </source>
</evidence>
<accession>A0A085LN71</accession>
<dbReference type="AlphaFoldDB" id="A0A085LN71"/>
<evidence type="ECO:0000256" key="2">
    <source>
        <dbReference type="SAM" id="Phobius"/>
    </source>
</evidence>
<protein>
    <submittedName>
        <fullName evidence="3">Uncharacterized protein</fullName>
    </submittedName>
</protein>
<keyword evidence="2" id="KW-1133">Transmembrane helix</keyword>
<gene>
    <name evidence="3" type="ORF">M513_12720</name>
</gene>
<evidence type="ECO:0000313" key="4">
    <source>
        <dbReference type="Proteomes" id="UP000030764"/>
    </source>
</evidence>
<evidence type="ECO:0000313" key="3">
    <source>
        <dbReference type="EMBL" id="KFD46417.1"/>
    </source>
</evidence>
<keyword evidence="2" id="KW-0812">Transmembrane</keyword>
<feature type="transmembrane region" description="Helical" evidence="2">
    <location>
        <begin position="15"/>
        <end position="38"/>
    </location>
</feature>
<feature type="compositionally biased region" description="Polar residues" evidence="1">
    <location>
        <begin position="63"/>
        <end position="84"/>
    </location>
</feature>
<dbReference type="EMBL" id="KL363373">
    <property type="protein sequence ID" value="KFD46417.1"/>
    <property type="molecule type" value="Genomic_DNA"/>
</dbReference>
<organism evidence="3 4">
    <name type="scientific">Trichuris suis</name>
    <name type="common">pig whipworm</name>
    <dbReference type="NCBI Taxonomy" id="68888"/>
    <lineage>
        <taxon>Eukaryota</taxon>
        <taxon>Metazoa</taxon>
        <taxon>Ecdysozoa</taxon>
        <taxon>Nematoda</taxon>
        <taxon>Enoplea</taxon>
        <taxon>Dorylaimia</taxon>
        <taxon>Trichinellida</taxon>
        <taxon>Trichuridae</taxon>
        <taxon>Trichuris</taxon>
    </lineage>
</organism>
<keyword evidence="2" id="KW-0472">Membrane</keyword>
<feature type="region of interest" description="Disordered" evidence="1">
    <location>
        <begin position="57"/>
        <end position="84"/>
    </location>
</feature>
<name>A0A085LN71_9BILA</name>
<proteinExistence type="predicted"/>
<reference evidence="3 4" key="1">
    <citation type="journal article" date="2014" name="Nat. Genet.">
        <title>Genome and transcriptome of the porcine whipworm Trichuris suis.</title>
        <authorList>
            <person name="Jex A.R."/>
            <person name="Nejsum P."/>
            <person name="Schwarz E.M."/>
            <person name="Hu L."/>
            <person name="Young N.D."/>
            <person name="Hall R.S."/>
            <person name="Korhonen P.K."/>
            <person name="Liao S."/>
            <person name="Thamsborg S."/>
            <person name="Xia J."/>
            <person name="Xu P."/>
            <person name="Wang S."/>
            <person name="Scheerlinck J.P."/>
            <person name="Hofmann A."/>
            <person name="Sternberg P.W."/>
            <person name="Wang J."/>
            <person name="Gasser R.B."/>
        </authorList>
    </citation>
    <scope>NUCLEOTIDE SEQUENCE [LARGE SCALE GENOMIC DNA]</scope>
    <source>
        <strain evidence="3">DCEP-RM93M</strain>
    </source>
</reference>
<keyword evidence="4" id="KW-1185">Reference proteome</keyword>
<sequence>MTARCSSHSSPGSSIIRLSLMITYLTRVGSTVFIASAGHNSRRLPLIRTIFGEQVVRGRQRTGHNTDQSDSSHGNCPSINHGSR</sequence>